<reference evidence="1" key="1">
    <citation type="submission" date="2021-06" db="EMBL/GenBank/DDBJ databases">
        <authorList>
            <person name="Kallberg Y."/>
            <person name="Tangrot J."/>
            <person name="Rosling A."/>
        </authorList>
    </citation>
    <scope>NUCLEOTIDE SEQUENCE</scope>
    <source>
        <strain evidence="1">MA453B</strain>
    </source>
</reference>
<sequence length="156" mass="18600">MAKAEDNKSVKSEITVKFIGDRFIPTDTESKASLQELKAPEIIWQINKRLVTSDDKELVNYYYENDYMWSNKESMSNFTWNTFNFIDDSSIEQWESESVSKNLLLDITDEEEENTIPFPTDLNDLPWWLDLLEKLSEHYCREFNNFSNTYFCNSIW</sequence>
<organism evidence="1 2">
    <name type="scientific">Dentiscutata erythropus</name>
    <dbReference type="NCBI Taxonomy" id="1348616"/>
    <lineage>
        <taxon>Eukaryota</taxon>
        <taxon>Fungi</taxon>
        <taxon>Fungi incertae sedis</taxon>
        <taxon>Mucoromycota</taxon>
        <taxon>Glomeromycotina</taxon>
        <taxon>Glomeromycetes</taxon>
        <taxon>Diversisporales</taxon>
        <taxon>Gigasporaceae</taxon>
        <taxon>Dentiscutata</taxon>
    </lineage>
</organism>
<evidence type="ECO:0000313" key="2">
    <source>
        <dbReference type="Proteomes" id="UP000789405"/>
    </source>
</evidence>
<protein>
    <submittedName>
        <fullName evidence="1">3247_t:CDS:1</fullName>
    </submittedName>
</protein>
<dbReference type="OrthoDB" id="2285352at2759"/>
<name>A0A9N9E225_9GLOM</name>
<gene>
    <name evidence="1" type="ORF">DERYTH_LOCUS10488</name>
</gene>
<accession>A0A9N9E225</accession>
<keyword evidence="2" id="KW-1185">Reference proteome</keyword>
<dbReference type="Proteomes" id="UP000789405">
    <property type="component" value="Unassembled WGS sequence"/>
</dbReference>
<dbReference type="AlphaFoldDB" id="A0A9N9E225"/>
<dbReference type="EMBL" id="CAJVPY010006129">
    <property type="protein sequence ID" value="CAG8656770.1"/>
    <property type="molecule type" value="Genomic_DNA"/>
</dbReference>
<proteinExistence type="predicted"/>
<evidence type="ECO:0000313" key="1">
    <source>
        <dbReference type="EMBL" id="CAG8656770.1"/>
    </source>
</evidence>
<comment type="caution">
    <text evidence="1">The sequence shown here is derived from an EMBL/GenBank/DDBJ whole genome shotgun (WGS) entry which is preliminary data.</text>
</comment>